<dbReference type="OMA" id="ESAMNAM"/>
<protein>
    <submittedName>
        <fullName evidence="6">Putative RNA-binding protein</fullName>
    </submittedName>
</protein>
<gene>
    <name evidence="6" type="ORF">TVY486_0703690</name>
</gene>
<evidence type="ECO:0000259" key="5">
    <source>
        <dbReference type="PROSITE" id="PS50102"/>
    </source>
</evidence>
<accession>G0TYI8</accession>
<dbReference type="GO" id="GO:0010629">
    <property type="term" value="P:negative regulation of gene expression"/>
    <property type="evidence" value="ECO:0007669"/>
    <property type="project" value="UniProtKB-ARBA"/>
</dbReference>
<dbReference type="GO" id="GO:0009967">
    <property type="term" value="P:positive regulation of signal transduction"/>
    <property type="evidence" value="ECO:0007669"/>
    <property type="project" value="UniProtKB-ARBA"/>
</dbReference>
<dbReference type="FunFam" id="3.30.70.330:FF:000383">
    <property type="entry name" value="Sex lethal, isoform D"/>
    <property type="match status" value="1"/>
</dbReference>
<dbReference type="AlphaFoldDB" id="G0TYI8"/>
<dbReference type="SMART" id="SM00360">
    <property type="entry name" value="RRM"/>
    <property type="match status" value="1"/>
</dbReference>
<dbReference type="EMBL" id="HE573023">
    <property type="protein sequence ID" value="CCC49035.1"/>
    <property type="molecule type" value="Genomic_DNA"/>
</dbReference>
<sequence length="322" mass="34322">MGTQVEPDPRNLIINYIPTPVTENELRALFEPFGEVESLRIICDRETNHPKGYGFVKYKAVEAAKAAAAKLSGHPIRNKRLRVTPALGPRSSQASASQATTPTPQAAPLANGGSAPWPNGSAEQVIVPFPSVAQYRWVPTINAASAHLSSRAPATAVAAPSPIAFIDGFQVNVVQTQPNIVPISPEGRHFAPTLPLAWNAEAASFHSTRLMSEAAAIHVNSLRTSSAPDAGVLATNPHHVQAVPVQQQPQPHYQAHPTLAEPLQFQPFRSLSPRSDAVIQGSLQTFTPFDLSEANFMSCGGLNTYASVHGVPDSPSTFTTSK</sequence>
<dbReference type="Pfam" id="PF00076">
    <property type="entry name" value="RRM_1"/>
    <property type="match status" value="1"/>
</dbReference>
<proteinExistence type="predicted"/>
<evidence type="ECO:0000256" key="3">
    <source>
        <dbReference type="PROSITE-ProRule" id="PRU00176"/>
    </source>
</evidence>
<dbReference type="GO" id="GO:0003729">
    <property type="term" value="F:mRNA binding"/>
    <property type="evidence" value="ECO:0007669"/>
    <property type="project" value="UniProtKB-ARBA"/>
</dbReference>
<dbReference type="Gene3D" id="3.30.70.330">
    <property type="match status" value="1"/>
</dbReference>
<dbReference type="PROSITE" id="PS50102">
    <property type="entry name" value="RRM"/>
    <property type="match status" value="1"/>
</dbReference>
<dbReference type="PANTHER" id="PTHR45735:SF2">
    <property type="entry name" value="CLEAVAGE STIMULATION FACTOR SUBUNIT 2"/>
    <property type="match status" value="1"/>
</dbReference>
<dbReference type="InterPro" id="IPR000504">
    <property type="entry name" value="RRM_dom"/>
</dbReference>
<feature type="domain" description="RRM" evidence="5">
    <location>
        <begin position="10"/>
        <end position="88"/>
    </location>
</feature>
<keyword evidence="1" id="KW-0677">Repeat</keyword>
<keyword evidence="2 3" id="KW-0694">RNA-binding</keyword>
<organism evidence="6">
    <name type="scientific">Trypanosoma vivax (strain Y486)</name>
    <dbReference type="NCBI Taxonomy" id="1055687"/>
    <lineage>
        <taxon>Eukaryota</taxon>
        <taxon>Discoba</taxon>
        <taxon>Euglenozoa</taxon>
        <taxon>Kinetoplastea</taxon>
        <taxon>Metakinetoplastina</taxon>
        <taxon>Trypanosomatida</taxon>
        <taxon>Trypanosomatidae</taxon>
        <taxon>Trypanosoma</taxon>
        <taxon>Duttonella</taxon>
    </lineage>
</organism>
<dbReference type="InterPro" id="IPR035979">
    <property type="entry name" value="RBD_domain_sf"/>
</dbReference>
<dbReference type="GO" id="GO:0005737">
    <property type="term" value="C:cytoplasm"/>
    <property type="evidence" value="ECO:0007669"/>
    <property type="project" value="UniProtKB-ARBA"/>
</dbReference>
<dbReference type="PANTHER" id="PTHR45735">
    <property type="entry name" value="CLEAVAGE STIMULATION FACTOR SUBUNIT 2"/>
    <property type="match status" value="1"/>
</dbReference>
<dbReference type="GO" id="GO:0005847">
    <property type="term" value="C:mRNA cleavage and polyadenylation specificity factor complex"/>
    <property type="evidence" value="ECO:0007669"/>
    <property type="project" value="TreeGrafter"/>
</dbReference>
<dbReference type="VEuPathDB" id="TriTrypDB:TvY486_0703690"/>
<evidence type="ECO:0000256" key="1">
    <source>
        <dbReference type="ARBA" id="ARBA00022737"/>
    </source>
</evidence>
<feature type="region of interest" description="Disordered" evidence="4">
    <location>
        <begin position="84"/>
        <end position="117"/>
    </location>
</feature>
<evidence type="ECO:0000256" key="4">
    <source>
        <dbReference type="SAM" id="MobiDB-lite"/>
    </source>
</evidence>
<dbReference type="InterPro" id="IPR012677">
    <property type="entry name" value="Nucleotide-bd_a/b_plait_sf"/>
</dbReference>
<reference evidence="6" key="1">
    <citation type="journal article" date="2012" name="Proc. Natl. Acad. Sci. U.S.A.">
        <title>Antigenic diversity is generated by distinct evolutionary mechanisms in African trypanosome species.</title>
        <authorList>
            <person name="Jackson A.P."/>
            <person name="Berry A."/>
            <person name="Aslett M."/>
            <person name="Allison H.C."/>
            <person name="Burton P."/>
            <person name="Vavrova-Anderson J."/>
            <person name="Brown R."/>
            <person name="Browne H."/>
            <person name="Corton N."/>
            <person name="Hauser H."/>
            <person name="Gamble J."/>
            <person name="Gilderthorp R."/>
            <person name="Marcello L."/>
            <person name="McQuillan J."/>
            <person name="Otto T.D."/>
            <person name="Quail M.A."/>
            <person name="Sanders M.J."/>
            <person name="van Tonder A."/>
            <person name="Ginger M.L."/>
            <person name="Field M.C."/>
            <person name="Barry J.D."/>
            <person name="Hertz-Fowler C."/>
            <person name="Berriman M."/>
        </authorList>
    </citation>
    <scope>NUCLEOTIDE SEQUENCE</scope>
    <source>
        <strain evidence="6">Y486</strain>
    </source>
</reference>
<feature type="compositionally biased region" description="Low complexity" evidence="4">
    <location>
        <begin position="91"/>
        <end position="108"/>
    </location>
</feature>
<dbReference type="SUPFAM" id="SSF54928">
    <property type="entry name" value="RNA-binding domain, RBD"/>
    <property type="match status" value="1"/>
</dbReference>
<evidence type="ECO:0000256" key="2">
    <source>
        <dbReference type="ARBA" id="ARBA00022884"/>
    </source>
</evidence>
<evidence type="ECO:0000313" key="6">
    <source>
        <dbReference type="EMBL" id="CCC49035.1"/>
    </source>
</evidence>
<name>G0TYI8_TRYVY</name>